<dbReference type="InterPro" id="IPR021457">
    <property type="entry name" value="DUF3108"/>
</dbReference>
<sequence>MKRIFTLFIIALYCISNAPAQMLPYLKESSYQAGEKLQYKLRYGIVSAATGSLMVSDSKLRFSNPKTFQLTAFGSTSGAFSVLYTVKNKYNSYIDGSTFLPYLYTEDIHEGSYTRQDYVTFDHKKQSAKGKKGTFQSPTPQTFDLLSAYYFSRNLDLSKLKIGDSFRITYFLNDEMASLGIKYLGIEDVKTKLGTLECIKFSPEIKPGRIFKKNSQLYLWVTNDGNRIPVKAEVEILIGSITMELTKAEGLKYKLGQRVSYSK</sequence>
<dbReference type="Proteomes" id="UP000254893">
    <property type="component" value="Unassembled WGS sequence"/>
</dbReference>
<organism evidence="2 3">
    <name type="scientific">Sphingobacterium spiritivorum</name>
    <name type="common">Flavobacterium spiritivorum</name>
    <dbReference type="NCBI Taxonomy" id="258"/>
    <lineage>
        <taxon>Bacteria</taxon>
        <taxon>Pseudomonadati</taxon>
        <taxon>Bacteroidota</taxon>
        <taxon>Sphingobacteriia</taxon>
        <taxon>Sphingobacteriales</taxon>
        <taxon>Sphingobacteriaceae</taxon>
        <taxon>Sphingobacterium</taxon>
    </lineage>
</organism>
<evidence type="ECO:0000313" key="2">
    <source>
        <dbReference type="EMBL" id="SUJ08439.1"/>
    </source>
</evidence>
<keyword evidence="1" id="KW-0732">Signal</keyword>
<dbReference type="RefSeq" id="WP_115169914.1">
    <property type="nucleotide sequence ID" value="NZ_UGYW01000002.1"/>
</dbReference>
<feature type="signal peptide" evidence="1">
    <location>
        <begin position="1"/>
        <end position="20"/>
    </location>
</feature>
<dbReference type="Pfam" id="PF11306">
    <property type="entry name" value="DUF3108"/>
    <property type="match status" value="1"/>
</dbReference>
<gene>
    <name evidence="2" type="ORF">NCTC11388_01876</name>
</gene>
<reference evidence="2 3" key="1">
    <citation type="submission" date="2018-06" db="EMBL/GenBank/DDBJ databases">
        <authorList>
            <consortium name="Pathogen Informatics"/>
            <person name="Doyle S."/>
        </authorList>
    </citation>
    <scope>NUCLEOTIDE SEQUENCE [LARGE SCALE GENOMIC DNA]</scope>
    <source>
        <strain evidence="2 3">NCTC11388</strain>
    </source>
</reference>
<feature type="chain" id="PRO_5016755473" evidence="1">
    <location>
        <begin position="21"/>
        <end position="263"/>
    </location>
</feature>
<dbReference type="EMBL" id="UGYW01000002">
    <property type="protein sequence ID" value="SUJ08439.1"/>
    <property type="molecule type" value="Genomic_DNA"/>
</dbReference>
<dbReference type="AlphaFoldDB" id="A0A380BYT9"/>
<accession>A0A380BYT9</accession>
<evidence type="ECO:0000313" key="3">
    <source>
        <dbReference type="Proteomes" id="UP000254893"/>
    </source>
</evidence>
<name>A0A380BYT9_SPHSI</name>
<protein>
    <submittedName>
        <fullName evidence="2">Protein of uncharacterized function (DUF3108)</fullName>
    </submittedName>
</protein>
<proteinExistence type="predicted"/>
<evidence type="ECO:0000256" key="1">
    <source>
        <dbReference type="SAM" id="SignalP"/>
    </source>
</evidence>